<sequence>MARGKHFNHKNKNHPGDFPKHAGPAEKTSKEELGDEEFLVTREAFKNRTENEETRGDTARLLPEQMD</sequence>
<dbReference type="AlphaFoldDB" id="A0A0Q3WS84"/>
<gene>
    <name evidence="2" type="ORF">AN964_23135</name>
</gene>
<dbReference type="EMBL" id="LJJC01000015">
    <property type="protein sequence ID" value="KQL50554.1"/>
    <property type="molecule type" value="Genomic_DNA"/>
</dbReference>
<organism evidence="2 3">
    <name type="scientific">Heyndrickxia shackletonii</name>
    <dbReference type="NCBI Taxonomy" id="157838"/>
    <lineage>
        <taxon>Bacteria</taxon>
        <taxon>Bacillati</taxon>
        <taxon>Bacillota</taxon>
        <taxon>Bacilli</taxon>
        <taxon>Bacillales</taxon>
        <taxon>Bacillaceae</taxon>
        <taxon>Heyndrickxia</taxon>
    </lineage>
</organism>
<protein>
    <submittedName>
        <fullName evidence="2">Uncharacterized protein</fullName>
    </submittedName>
</protein>
<evidence type="ECO:0000313" key="2">
    <source>
        <dbReference type="EMBL" id="KQL50554.1"/>
    </source>
</evidence>
<dbReference type="RefSeq" id="WP_055742166.1">
    <property type="nucleotide sequence ID" value="NZ_JAAIWL010000002.1"/>
</dbReference>
<keyword evidence="3" id="KW-1185">Reference proteome</keyword>
<proteinExistence type="predicted"/>
<dbReference type="Proteomes" id="UP000051888">
    <property type="component" value="Unassembled WGS sequence"/>
</dbReference>
<dbReference type="PATRIC" id="fig|157838.3.peg.5083"/>
<name>A0A0Q3WS84_9BACI</name>
<reference evidence="2 3" key="1">
    <citation type="submission" date="2015-09" db="EMBL/GenBank/DDBJ databases">
        <title>Genome sequencing project for genomic taxonomy and phylogenomics of Bacillus-like bacteria.</title>
        <authorList>
            <person name="Liu B."/>
            <person name="Wang J."/>
            <person name="Zhu Y."/>
            <person name="Liu G."/>
            <person name="Chen Q."/>
            <person name="Chen Z."/>
            <person name="Lan J."/>
            <person name="Che J."/>
            <person name="Ge C."/>
            <person name="Shi H."/>
            <person name="Pan Z."/>
            <person name="Liu X."/>
        </authorList>
    </citation>
    <scope>NUCLEOTIDE SEQUENCE [LARGE SCALE GENOMIC DNA]</scope>
    <source>
        <strain evidence="2 3">LMG 18435</strain>
    </source>
</reference>
<comment type="caution">
    <text evidence="2">The sequence shown here is derived from an EMBL/GenBank/DDBJ whole genome shotgun (WGS) entry which is preliminary data.</text>
</comment>
<feature type="compositionally biased region" description="Basic and acidic residues" evidence="1">
    <location>
        <begin position="14"/>
        <end position="32"/>
    </location>
</feature>
<feature type="compositionally biased region" description="Basic residues" evidence="1">
    <location>
        <begin position="1"/>
        <end position="13"/>
    </location>
</feature>
<evidence type="ECO:0000313" key="3">
    <source>
        <dbReference type="Proteomes" id="UP000051888"/>
    </source>
</evidence>
<feature type="compositionally biased region" description="Basic and acidic residues" evidence="1">
    <location>
        <begin position="39"/>
        <end position="58"/>
    </location>
</feature>
<accession>A0A0Q3WS84</accession>
<evidence type="ECO:0000256" key="1">
    <source>
        <dbReference type="SAM" id="MobiDB-lite"/>
    </source>
</evidence>
<feature type="region of interest" description="Disordered" evidence="1">
    <location>
        <begin position="1"/>
        <end position="67"/>
    </location>
</feature>
<dbReference type="OrthoDB" id="2897240at2"/>